<name>D6U335_KTERA</name>
<sequence length="123" mass="13840">MRKHILVVDDDQALRSLMQELLEEETYEVDTAIDGVDALGQLDHQRNAYDVILLDLTMPRLNGLQFLHKVQEQDPPLLHSIIALSADGEALQQSACMGICNTLKKPFDLEVLLVLVGRAMCWN</sequence>
<dbReference type="SMART" id="SM00448">
    <property type="entry name" value="REC"/>
    <property type="match status" value="1"/>
</dbReference>
<evidence type="ECO:0000259" key="3">
    <source>
        <dbReference type="PROSITE" id="PS50110"/>
    </source>
</evidence>
<dbReference type="InterPro" id="IPR050595">
    <property type="entry name" value="Bact_response_regulator"/>
</dbReference>
<dbReference type="RefSeq" id="WP_007921419.1">
    <property type="nucleotide sequence ID" value="NZ_ADVG01000004.1"/>
</dbReference>
<gene>
    <name evidence="4" type="ORF">Krac_3835</name>
</gene>
<dbReference type="InterPro" id="IPR001789">
    <property type="entry name" value="Sig_transdc_resp-reg_receiver"/>
</dbReference>
<dbReference type="InParanoid" id="D6U335"/>
<dbReference type="EMBL" id="ADVG01000004">
    <property type="protein sequence ID" value="EFH82940.1"/>
    <property type="molecule type" value="Genomic_DNA"/>
</dbReference>
<dbReference type="STRING" id="485913.Krac_3835"/>
<organism evidence="4 5">
    <name type="scientific">Ktedonobacter racemifer DSM 44963</name>
    <dbReference type="NCBI Taxonomy" id="485913"/>
    <lineage>
        <taxon>Bacteria</taxon>
        <taxon>Bacillati</taxon>
        <taxon>Chloroflexota</taxon>
        <taxon>Ktedonobacteria</taxon>
        <taxon>Ktedonobacterales</taxon>
        <taxon>Ktedonobacteraceae</taxon>
        <taxon>Ktedonobacter</taxon>
    </lineage>
</organism>
<dbReference type="Pfam" id="PF00072">
    <property type="entry name" value="Response_reg"/>
    <property type="match status" value="1"/>
</dbReference>
<dbReference type="InterPro" id="IPR011006">
    <property type="entry name" value="CheY-like_superfamily"/>
</dbReference>
<keyword evidence="5" id="KW-1185">Reference proteome</keyword>
<accession>D6U335</accession>
<dbReference type="PANTHER" id="PTHR44591">
    <property type="entry name" value="STRESS RESPONSE REGULATOR PROTEIN 1"/>
    <property type="match status" value="1"/>
</dbReference>
<dbReference type="eggNOG" id="COG2204">
    <property type="taxonomic scope" value="Bacteria"/>
</dbReference>
<keyword evidence="1 2" id="KW-0597">Phosphoprotein</keyword>
<evidence type="ECO:0000256" key="1">
    <source>
        <dbReference type="ARBA" id="ARBA00022553"/>
    </source>
</evidence>
<protein>
    <submittedName>
        <fullName evidence="4">Response regulator receiver protein</fullName>
    </submittedName>
</protein>
<evidence type="ECO:0000256" key="2">
    <source>
        <dbReference type="PROSITE-ProRule" id="PRU00169"/>
    </source>
</evidence>
<evidence type="ECO:0000313" key="4">
    <source>
        <dbReference type="EMBL" id="EFH82940.1"/>
    </source>
</evidence>
<dbReference type="OrthoDB" id="161664at2"/>
<comment type="caution">
    <text evidence="4">The sequence shown here is derived from an EMBL/GenBank/DDBJ whole genome shotgun (WGS) entry which is preliminary data.</text>
</comment>
<proteinExistence type="predicted"/>
<dbReference type="Proteomes" id="UP000004508">
    <property type="component" value="Unassembled WGS sequence"/>
</dbReference>
<feature type="domain" description="Response regulatory" evidence="3">
    <location>
        <begin position="4"/>
        <end position="120"/>
    </location>
</feature>
<reference evidence="4 5" key="1">
    <citation type="journal article" date="2011" name="Stand. Genomic Sci.">
        <title>Non-contiguous finished genome sequence and contextual data of the filamentous soil bacterium Ktedonobacter racemifer type strain (SOSP1-21).</title>
        <authorList>
            <person name="Chang Y.J."/>
            <person name="Land M."/>
            <person name="Hauser L."/>
            <person name="Chertkov O."/>
            <person name="Del Rio T.G."/>
            <person name="Nolan M."/>
            <person name="Copeland A."/>
            <person name="Tice H."/>
            <person name="Cheng J.F."/>
            <person name="Lucas S."/>
            <person name="Han C."/>
            <person name="Goodwin L."/>
            <person name="Pitluck S."/>
            <person name="Ivanova N."/>
            <person name="Ovchinikova G."/>
            <person name="Pati A."/>
            <person name="Chen A."/>
            <person name="Palaniappan K."/>
            <person name="Mavromatis K."/>
            <person name="Liolios K."/>
            <person name="Brettin T."/>
            <person name="Fiebig A."/>
            <person name="Rohde M."/>
            <person name="Abt B."/>
            <person name="Goker M."/>
            <person name="Detter J.C."/>
            <person name="Woyke T."/>
            <person name="Bristow J."/>
            <person name="Eisen J.A."/>
            <person name="Markowitz V."/>
            <person name="Hugenholtz P."/>
            <person name="Kyrpides N.C."/>
            <person name="Klenk H.P."/>
            <person name="Lapidus A."/>
        </authorList>
    </citation>
    <scope>NUCLEOTIDE SEQUENCE [LARGE SCALE GENOMIC DNA]</scope>
    <source>
        <strain evidence="5">DSM 44963</strain>
    </source>
</reference>
<dbReference type="PROSITE" id="PS50110">
    <property type="entry name" value="RESPONSE_REGULATORY"/>
    <property type="match status" value="1"/>
</dbReference>
<feature type="modified residue" description="4-aspartylphosphate" evidence="2">
    <location>
        <position position="55"/>
    </location>
</feature>
<dbReference type="AlphaFoldDB" id="D6U335"/>
<evidence type="ECO:0000313" key="5">
    <source>
        <dbReference type="Proteomes" id="UP000004508"/>
    </source>
</evidence>
<dbReference type="CDD" id="cd00156">
    <property type="entry name" value="REC"/>
    <property type="match status" value="1"/>
</dbReference>
<dbReference type="Gene3D" id="3.40.50.2300">
    <property type="match status" value="1"/>
</dbReference>
<dbReference type="SUPFAM" id="SSF52172">
    <property type="entry name" value="CheY-like"/>
    <property type="match status" value="1"/>
</dbReference>
<dbReference type="PANTHER" id="PTHR44591:SF3">
    <property type="entry name" value="RESPONSE REGULATORY DOMAIN-CONTAINING PROTEIN"/>
    <property type="match status" value="1"/>
</dbReference>
<dbReference type="GO" id="GO:0000160">
    <property type="term" value="P:phosphorelay signal transduction system"/>
    <property type="evidence" value="ECO:0007669"/>
    <property type="project" value="InterPro"/>
</dbReference>